<dbReference type="Pfam" id="PF16130">
    <property type="entry name" value="DUF4842"/>
    <property type="match status" value="1"/>
</dbReference>
<reference evidence="2 3" key="1">
    <citation type="submission" date="2019-11" db="EMBL/GenBank/DDBJ databases">
        <title>Pedobacter sp. HMF7056 Genome sequencing and assembly.</title>
        <authorList>
            <person name="Kang H."/>
            <person name="Kim H."/>
            <person name="Joh K."/>
        </authorList>
    </citation>
    <scope>NUCLEOTIDE SEQUENCE [LARGE SCALE GENOMIC DNA]</scope>
    <source>
        <strain evidence="2 3">HMF7056</strain>
    </source>
</reference>
<accession>A0A7K1XZ34</accession>
<dbReference type="RefSeq" id="WP_160907273.1">
    <property type="nucleotide sequence ID" value="NZ_WVHS01000003.1"/>
</dbReference>
<dbReference type="PROSITE" id="PS51257">
    <property type="entry name" value="PROKAR_LIPOPROTEIN"/>
    <property type="match status" value="1"/>
</dbReference>
<evidence type="ECO:0000259" key="1">
    <source>
        <dbReference type="Pfam" id="PF16130"/>
    </source>
</evidence>
<dbReference type="InterPro" id="IPR032295">
    <property type="entry name" value="DUF4842"/>
</dbReference>
<proteinExistence type="predicted"/>
<feature type="domain" description="DUF4842" evidence="1">
    <location>
        <begin position="554"/>
        <end position="751"/>
    </location>
</feature>
<keyword evidence="3" id="KW-1185">Reference proteome</keyword>
<evidence type="ECO:0000313" key="3">
    <source>
        <dbReference type="Proteomes" id="UP000451233"/>
    </source>
</evidence>
<dbReference type="Proteomes" id="UP000451233">
    <property type="component" value="Unassembled WGS sequence"/>
</dbReference>
<dbReference type="NCBIfam" id="TIGR04456">
    <property type="entry name" value="LruC_dom"/>
    <property type="match status" value="1"/>
</dbReference>
<evidence type="ECO:0000313" key="2">
    <source>
        <dbReference type="EMBL" id="MXV16265.1"/>
    </source>
</evidence>
<protein>
    <submittedName>
        <fullName evidence="2">LruC domain-containing protein</fullName>
    </submittedName>
</protein>
<dbReference type="InterPro" id="IPR031025">
    <property type="entry name" value="LruC_dom"/>
</dbReference>
<sequence>MKRIYAVLLVIAVVAFGSCKKNNGPEIIEENSFNNLVVPTGFTWKMSREVQFNITLTDTRFNGMASVISIYNADPGTGGVLLSRGVAYANTPFKNKIDLADVITEVYVVKTAPDNSQYAIKVPVTSALVNVAMGENSGVVSSKNSNPAISSTGKATVSTEPTSWPSCSTTITTSTNNVSVNSGQVLCINGSNITVGFASVNGTILVSGTNVTLSNVTMSSSTAKLLIKSTASVIVGSSLQVNNGATFNNYGTITTGAFSVSGPFINEGTINSSGTLTLSSGTATNSGTINSTTLTTGTTFTNSGTINLSAGNYDVNSGSAITNTSTGVINVNAGKMVVGGTSFVNSGKIIISGNLEVNAPFTNSCYLWTKTNYLQSSGSAMINQNGALIRVDGTSYINQAGITMSGASMLHTATLVMDNVTITGATSSSTSFVKVTSATTVQNSPKFSGTVQVCNPVQLTASIFINGAGQSCTTTIPVTTCNPVGNVTVVDTDGDGVADGSDAAPTDPTIAISTPGKSGTLAFEDKWPLKGDYDMNDVVISYNYTLWASAQSVVRKITAVYTLRATGGEFLNGFGVEFPVLRSAVGTLTGGTLEVGRTNAVVILFNSMRDEQATWNTRSTEPASAVKTYNVEFTLPSNTVVLNSFPQTEYNPFIWNGTNGYGRAYEIHLPGHTPTAPTLAGTSTLFGTGNDNTSAANSRYYVTSTGLPWAIDIPTTTFSYPKEGIDIVNTYLRLDDWVSSTTTPKAYADWYSNTGTGYRNTANIY</sequence>
<organism evidence="2 3">
    <name type="scientific">Hufsiella ginkgonis</name>
    <dbReference type="NCBI Taxonomy" id="2695274"/>
    <lineage>
        <taxon>Bacteria</taxon>
        <taxon>Pseudomonadati</taxon>
        <taxon>Bacteroidota</taxon>
        <taxon>Sphingobacteriia</taxon>
        <taxon>Sphingobacteriales</taxon>
        <taxon>Sphingobacteriaceae</taxon>
        <taxon>Hufsiella</taxon>
    </lineage>
</organism>
<dbReference type="EMBL" id="WVHS01000003">
    <property type="protein sequence ID" value="MXV16265.1"/>
    <property type="molecule type" value="Genomic_DNA"/>
</dbReference>
<comment type="caution">
    <text evidence="2">The sequence shown here is derived from an EMBL/GenBank/DDBJ whole genome shotgun (WGS) entry which is preliminary data.</text>
</comment>
<name>A0A7K1XZ34_9SPHI</name>
<dbReference type="AlphaFoldDB" id="A0A7K1XZ34"/>
<gene>
    <name evidence="2" type="ORF">GS398_13205</name>
</gene>